<protein>
    <recommendedName>
        <fullName evidence="6">DNA breaking-rejoining enzyme</fullName>
    </recommendedName>
</protein>
<keyword evidence="2" id="KW-0233">DNA recombination</keyword>
<dbReference type="GO" id="GO:0006310">
    <property type="term" value="P:DNA recombination"/>
    <property type="evidence" value="ECO:0007669"/>
    <property type="project" value="UniProtKB-KW"/>
</dbReference>
<reference evidence="4 5" key="1">
    <citation type="journal article" date="2016" name="Mol. Biol. Evol.">
        <title>Comparative Genomics of Early-Diverging Mushroom-Forming Fungi Provides Insights into the Origins of Lignocellulose Decay Capabilities.</title>
        <authorList>
            <person name="Nagy L.G."/>
            <person name="Riley R."/>
            <person name="Tritt A."/>
            <person name="Adam C."/>
            <person name="Daum C."/>
            <person name="Floudas D."/>
            <person name="Sun H."/>
            <person name="Yadav J.S."/>
            <person name="Pangilinan J."/>
            <person name="Larsson K.H."/>
            <person name="Matsuura K."/>
            <person name="Barry K."/>
            <person name="Labutti K."/>
            <person name="Kuo R."/>
            <person name="Ohm R.A."/>
            <person name="Bhattacharya S.S."/>
            <person name="Shirouzu T."/>
            <person name="Yoshinaga Y."/>
            <person name="Martin F.M."/>
            <person name="Grigoriev I.V."/>
            <person name="Hibbett D.S."/>
        </authorList>
    </citation>
    <scope>NUCLEOTIDE SEQUENCE [LARGE SCALE GENOMIC DNA]</scope>
    <source>
        <strain evidence="4 5">CBS 109695</strain>
    </source>
</reference>
<sequence>MPPARSCSPLSRSQTVSSGLSWTQPRLIQPSNYSTSATEITQSPWPGSSNAICQPPASLIKSRPFSRSITGTVPGFPVSHSPTASNTACPKAYQPGLTPKPSASRPHCLARDRLHLWLPQTKRQPGLLDGDVCDADFDRVLFVITASFATGTRVTYGSGLLIFHIFCDQRDISEADRCPVSPTLMLVYIAACAGSYSGNTLATYVCAVRAWHIIHGQTWAMVDIELKAALAGAAVLAPPTSRKPKRQPWTVELLATIFAALDPNDPLHVAVKSAAAVIFFSAARSGEFLQKSLTSFDPRLHVKPSNLSRKVDRDGNSVTSAHLPVTKSARDGEDVAWGPQQQHDIDPDTLLAEHMRINKPAPDGPLFAWHHPKQGMRALTKSEFMKCINATVAGLGMGSLQGHGLRIGATLEYLLRGLSFETVKAIGRWASDAFVLYLRQHAVILAPYLQGTPVFAEFNRFIMPPPR</sequence>
<evidence type="ECO:0000256" key="2">
    <source>
        <dbReference type="ARBA" id="ARBA00023172"/>
    </source>
</evidence>
<dbReference type="InterPro" id="IPR013762">
    <property type="entry name" value="Integrase-like_cat_sf"/>
</dbReference>
<dbReference type="PANTHER" id="PTHR34605:SF4">
    <property type="entry name" value="DNA ADENINE METHYLTRANSFERASE"/>
    <property type="match status" value="1"/>
</dbReference>
<name>A0A165WZA0_9AGAM</name>
<dbReference type="InterPro" id="IPR052925">
    <property type="entry name" value="Phage_Integrase-like_Recomb"/>
</dbReference>
<dbReference type="Proteomes" id="UP000076532">
    <property type="component" value="Unassembled WGS sequence"/>
</dbReference>
<evidence type="ECO:0000313" key="4">
    <source>
        <dbReference type="EMBL" id="KZP08048.1"/>
    </source>
</evidence>
<dbReference type="GO" id="GO:0015074">
    <property type="term" value="P:DNA integration"/>
    <property type="evidence" value="ECO:0007669"/>
    <property type="project" value="InterPro"/>
</dbReference>
<evidence type="ECO:0000256" key="1">
    <source>
        <dbReference type="ARBA" id="ARBA00023125"/>
    </source>
</evidence>
<evidence type="ECO:0000256" key="3">
    <source>
        <dbReference type="SAM" id="MobiDB-lite"/>
    </source>
</evidence>
<keyword evidence="1" id="KW-0238">DNA-binding</keyword>
<feature type="compositionally biased region" description="Polar residues" evidence="3">
    <location>
        <begin position="8"/>
        <end position="23"/>
    </location>
</feature>
<proteinExistence type="predicted"/>
<dbReference type="GO" id="GO:0003677">
    <property type="term" value="F:DNA binding"/>
    <property type="evidence" value="ECO:0007669"/>
    <property type="project" value="UniProtKB-KW"/>
</dbReference>
<dbReference type="SUPFAM" id="SSF47823">
    <property type="entry name" value="lambda integrase-like, N-terminal domain"/>
    <property type="match status" value="1"/>
</dbReference>
<evidence type="ECO:0000313" key="5">
    <source>
        <dbReference type="Proteomes" id="UP000076532"/>
    </source>
</evidence>
<dbReference type="EMBL" id="KV417732">
    <property type="protein sequence ID" value="KZP08048.1"/>
    <property type="molecule type" value="Genomic_DNA"/>
</dbReference>
<dbReference type="InterPro" id="IPR010998">
    <property type="entry name" value="Integrase_recombinase_N"/>
</dbReference>
<accession>A0A165WZA0</accession>
<gene>
    <name evidence="4" type="ORF">FIBSPDRAFT_761998</name>
</gene>
<dbReference type="OrthoDB" id="2678913at2759"/>
<dbReference type="PANTHER" id="PTHR34605">
    <property type="entry name" value="PHAGE_INTEGRASE DOMAIN-CONTAINING PROTEIN"/>
    <property type="match status" value="1"/>
</dbReference>
<dbReference type="Gene3D" id="1.10.150.130">
    <property type="match status" value="1"/>
</dbReference>
<dbReference type="SUPFAM" id="SSF56349">
    <property type="entry name" value="DNA breaking-rejoining enzymes"/>
    <property type="match status" value="1"/>
</dbReference>
<dbReference type="Gene3D" id="1.10.443.10">
    <property type="entry name" value="Intergrase catalytic core"/>
    <property type="match status" value="1"/>
</dbReference>
<keyword evidence="5" id="KW-1185">Reference proteome</keyword>
<evidence type="ECO:0008006" key="6">
    <source>
        <dbReference type="Google" id="ProtNLM"/>
    </source>
</evidence>
<dbReference type="AlphaFoldDB" id="A0A165WZA0"/>
<organism evidence="4 5">
    <name type="scientific">Athelia psychrophila</name>
    <dbReference type="NCBI Taxonomy" id="1759441"/>
    <lineage>
        <taxon>Eukaryota</taxon>
        <taxon>Fungi</taxon>
        <taxon>Dikarya</taxon>
        <taxon>Basidiomycota</taxon>
        <taxon>Agaricomycotina</taxon>
        <taxon>Agaricomycetes</taxon>
        <taxon>Agaricomycetidae</taxon>
        <taxon>Atheliales</taxon>
        <taxon>Atheliaceae</taxon>
        <taxon>Athelia</taxon>
    </lineage>
</organism>
<dbReference type="InterPro" id="IPR011010">
    <property type="entry name" value="DNA_brk_join_enz"/>
</dbReference>
<feature type="region of interest" description="Disordered" evidence="3">
    <location>
        <begin position="1"/>
        <end position="23"/>
    </location>
</feature>